<keyword evidence="2" id="KW-1185">Reference proteome</keyword>
<dbReference type="Proteomes" id="UP000077069">
    <property type="component" value="Unassembled WGS sequence"/>
</dbReference>
<protein>
    <submittedName>
        <fullName evidence="1">Uncharacterized protein</fullName>
    </submittedName>
</protein>
<name>A0A177CTU9_9PLEO</name>
<accession>A0A177CTU9</accession>
<evidence type="ECO:0000313" key="1">
    <source>
        <dbReference type="EMBL" id="OAG10631.1"/>
    </source>
</evidence>
<gene>
    <name evidence="1" type="ORF">CC84DRAFT_491027</name>
</gene>
<sequence>MRRLPRGIAPSQGLSDLAIFLSATNAPTILGCANFEISHSLQKPRPFLTSSKCSVPLHGMMKINLVEHRFVESSNT</sequence>
<evidence type="ECO:0000313" key="2">
    <source>
        <dbReference type="Proteomes" id="UP000077069"/>
    </source>
</evidence>
<dbReference type="EMBL" id="KV441549">
    <property type="protein sequence ID" value="OAG10631.1"/>
    <property type="molecule type" value="Genomic_DNA"/>
</dbReference>
<dbReference type="GeneID" id="28769978"/>
<organism evidence="1 2">
    <name type="scientific">Paraphaeosphaeria sporulosa</name>
    <dbReference type="NCBI Taxonomy" id="1460663"/>
    <lineage>
        <taxon>Eukaryota</taxon>
        <taxon>Fungi</taxon>
        <taxon>Dikarya</taxon>
        <taxon>Ascomycota</taxon>
        <taxon>Pezizomycotina</taxon>
        <taxon>Dothideomycetes</taxon>
        <taxon>Pleosporomycetidae</taxon>
        <taxon>Pleosporales</taxon>
        <taxon>Massarineae</taxon>
        <taxon>Didymosphaeriaceae</taxon>
        <taxon>Paraphaeosphaeria</taxon>
    </lineage>
</organism>
<dbReference type="InParanoid" id="A0A177CTU9"/>
<dbReference type="AlphaFoldDB" id="A0A177CTU9"/>
<proteinExistence type="predicted"/>
<dbReference type="PROSITE" id="PS51257">
    <property type="entry name" value="PROKAR_LIPOPROTEIN"/>
    <property type="match status" value="1"/>
</dbReference>
<dbReference type="RefSeq" id="XP_018040996.1">
    <property type="nucleotide sequence ID" value="XM_018186492.1"/>
</dbReference>
<reference evidence="1 2" key="1">
    <citation type="submission" date="2016-05" db="EMBL/GenBank/DDBJ databases">
        <title>Comparative analysis of secretome profiles of manganese(II)-oxidizing ascomycete fungi.</title>
        <authorList>
            <consortium name="DOE Joint Genome Institute"/>
            <person name="Zeiner C.A."/>
            <person name="Purvine S.O."/>
            <person name="Zink E.M."/>
            <person name="Wu S."/>
            <person name="Pasa-Tolic L."/>
            <person name="Chaput D.L."/>
            <person name="Haridas S."/>
            <person name="Grigoriev I.V."/>
            <person name="Santelli C.M."/>
            <person name="Hansel C.M."/>
        </authorList>
    </citation>
    <scope>NUCLEOTIDE SEQUENCE [LARGE SCALE GENOMIC DNA]</scope>
    <source>
        <strain evidence="1 2">AP3s5-JAC2a</strain>
    </source>
</reference>